<reference evidence="1 2" key="1">
    <citation type="submission" date="2011-05" db="EMBL/GenBank/DDBJ databases">
        <authorList>
            <person name="Muzny D."/>
            <person name="Qin X."/>
            <person name="Deng J."/>
            <person name="Jiang H."/>
            <person name="Liu Y."/>
            <person name="Qu J."/>
            <person name="Song X.-Z."/>
            <person name="Zhang L."/>
            <person name="Thornton R."/>
            <person name="Coyle M."/>
            <person name="Francisco L."/>
            <person name="Jackson L."/>
            <person name="Javaid M."/>
            <person name="Korchina V."/>
            <person name="Kovar C."/>
            <person name="Mata R."/>
            <person name="Mathew T."/>
            <person name="Ngo R."/>
            <person name="Nguyen L."/>
            <person name="Nguyen N."/>
            <person name="Okwuonu G."/>
            <person name="Ongeri F."/>
            <person name="Pham C."/>
            <person name="Simmons D."/>
            <person name="Wilczek-Boney K."/>
            <person name="Hale W."/>
            <person name="Jakkamsetti A."/>
            <person name="Pham P."/>
            <person name="Ruth R."/>
            <person name="San Lucas F."/>
            <person name="Warren J."/>
            <person name="Zhang J."/>
            <person name="Zhao Z."/>
            <person name="Zhou C."/>
            <person name="Zhu D."/>
            <person name="Lee S."/>
            <person name="Bess C."/>
            <person name="Blankenburg K."/>
            <person name="Forbes L."/>
            <person name="Fu Q."/>
            <person name="Gubbala S."/>
            <person name="Hirani K."/>
            <person name="Jayaseelan J.C."/>
            <person name="Lara F."/>
            <person name="Munidasa M."/>
            <person name="Palculict T."/>
            <person name="Patil S."/>
            <person name="Pu L.-L."/>
            <person name="Saada N."/>
            <person name="Tang L."/>
            <person name="Weissenberger G."/>
            <person name="Zhu Y."/>
            <person name="Hemphill L."/>
            <person name="Shang Y."/>
            <person name="Youmans B."/>
            <person name="Ayvaz T."/>
            <person name="Ross M."/>
            <person name="Santibanez J."/>
            <person name="Aqrawi P."/>
            <person name="Gross S."/>
            <person name="Joshi V."/>
            <person name="Fowler G."/>
            <person name="Nazareth L."/>
            <person name="Reid J."/>
            <person name="Worley K."/>
            <person name="Petrosino J."/>
            <person name="Highlander S."/>
            <person name="Gibbs R."/>
        </authorList>
    </citation>
    <scope>NUCLEOTIDE SEQUENCE [LARGE SCALE GENOMIC DNA]</scope>
    <source>
        <strain evidence="1 2">871</strain>
    </source>
</reference>
<accession>G4CG52</accession>
<comment type="caution">
    <text evidence="1">The sequence shown here is derived from an EMBL/GenBank/DDBJ whole genome shotgun (WGS) entry which is preliminary data.</text>
</comment>
<dbReference type="EMBL" id="AGAY01000022">
    <property type="protein sequence ID" value="EGY53100.1"/>
    <property type="molecule type" value="Genomic_DNA"/>
</dbReference>
<evidence type="ECO:0000313" key="2">
    <source>
        <dbReference type="Proteomes" id="UP000003019"/>
    </source>
</evidence>
<organism evidence="1 2">
    <name type="scientific">Neisseria shayeganii 871</name>
    <dbReference type="NCBI Taxonomy" id="1032488"/>
    <lineage>
        <taxon>Bacteria</taxon>
        <taxon>Pseudomonadati</taxon>
        <taxon>Pseudomonadota</taxon>
        <taxon>Betaproteobacteria</taxon>
        <taxon>Neisseriales</taxon>
        <taxon>Neisseriaceae</taxon>
        <taxon>Neisseria</taxon>
    </lineage>
</organism>
<dbReference type="OrthoDB" id="5688154at2"/>
<dbReference type="STRING" id="1032488.HMPREF9371_0591"/>
<name>G4CG52_9NEIS</name>
<proteinExistence type="predicted"/>
<dbReference type="AlphaFoldDB" id="G4CG52"/>
<dbReference type="Proteomes" id="UP000003019">
    <property type="component" value="Unassembled WGS sequence"/>
</dbReference>
<gene>
    <name evidence="1" type="ORF">HMPREF9371_0591</name>
</gene>
<sequence>MKFRKKPVTIEAKQYTGEERNTIALYEWIHDVDLSSIFGVARAKIMAECAECGGLLIPTLEGNMLASKGDWIIRGVQGEFYPCKPDIFEATYEPAE</sequence>
<dbReference type="HOGENOM" id="CLU_165422_0_0_4"/>
<keyword evidence="2" id="KW-1185">Reference proteome</keyword>
<protein>
    <submittedName>
        <fullName evidence="1">Prophage Lp2 protein 33</fullName>
    </submittedName>
</protein>
<evidence type="ECO:0000313" key="1">
    <source>
        <dbReference type="EMBL" id="EGY53100.1"/>
    </source>
</evidence>
<dbReference type="RefSeq" id="WP_009118285.1">
    <property type="nucleotide sequence ID" value="NZ_JH164926.1"/>
</dbReference>